<dbReference type="Pfam" id="PF08907">
    <property type="entry name" value="DUF1853"/>
    <property type="match status" value="1"/>
</dbReference>
<dbReference type="RefSeq" id="WP_311387543.1">
    <property type="nucleotide sequence ID" value="NZ_JAVRHU010000002.1"/>
</dbReference>
<sequence>MNQQLCLGFYKTKPLWVNEQFGVTQFEFPDINFNNFQASPIPERLRLGHKMEHVFEQFIEFSNEWELLAKNLLVDKGNVRVGELDFLVRHEFSKISYHIELAYKFYIINPEITEPIHRLMGPNRRDMFYTKLDKLKNKQFPLLFNEELHEELKSIQLNLDTVQQQACFKAQLFSLYGTSSTSIRPLNKNCIEGRWIRFNDFNTTEFNKWEYYLPFKQEWVMAPSENRGYVSHYNILLDINLRMLQEKAPMLWIKKPDGILEKLFVVWW</sequence>
<dbReference type="Proteomes" id="UP001250662">
    <property type="component" value="Unassembled WGS sequence"/>
</dbReference>
<proteinExistence type="predicted"/>
<name>A0ABU3BH55_9FLAO</name>
<keyword evidence="2" id="KW-1185">Reference proteome</keyword>
<evidence type="ECO:0000313" key="2">
    <source>
        <dbReference type="Proteomes" id="UP001250662"/>
    </source>
</evidence>
<dbReference type="EMBL" id="JAVRHU010000002">
    <property type="protein sequence ID" value="MDT0621468.1"/>
    <property type="molecule type" value="Genomic_DNA"/>
</dbReference>
<organism evidence="1 2">
    <name type="scientific">Croceitalea vernalis</name>
    <dbReference type="NCBI Taxonomy" id="3075599"/>
    <lineage>
        <taxon>Bacteria</taxon>
        <taxon>Pseudomonadati</taxon>
        <taxon>Bacteroidota</taxon>
        <taxon>Flavobacteriia</taxon>
        <taxon>Flavobacteriales</taxon>
        <taxon>Flavobacteriaceae</taxon>
        <taxon>Croceitalea</taxon>
    </lineage>
</organism>
<gene>
    <name evidence="1" type="ORF">RM520_07520</name>
</gene>
<dbReference type="InterPro" id="IPR015003">
    <property type="entry name" value="DUF1853"/>
</dbReference>
<comment type="caution">
    <text evidence="1">The sequence shown here is derived from an EMBL/GenBank/DDBJ whole genome shotgun (WGS) entry which is preliminary data.</text>
</comment>
<protein>
    <submittedName>
        <fullName evidence="1">DUF1853 family protein</fullName>
    </submittedName>
</protein>
<reference evidence="1 2" key="1">
    <citation type="submission" date="2023-09" db="EMBL/GenBank/DDBJ databases">
        <authorList>
            <person name="Rey-Velasco X."/>
        </authorList>
    </citation>
    <scope>NUCLEOTIDE SEQUENCE [LARGE SCALE GENOMIC DNA]</scope>
    <source>
        <strain evidence="1 2">P007</strain>
    </source>
</reference>
<accession>A0ABU3BH55</accession>
<evidence type="ECO:0000313" key="1">
    <source>
        <dbReference type="EMBL" id="MDT0621468.1"/>
    </source>
</evidence>